<organism evidence="1 2">
    <name type="scientific">Microdochium trichocladiopsis</name>
    <dbReference type="NCBI Taxonomy" id="1682393"/>
    <lineage>
        <taxon>Eukaryota</taxon>
        <taxon>Fungi</taxon>
        <taxon>Dikarya</taxon>
        <taxon>Ascomycota</taxon>
        <taxon>Pezizomycotina</taxon>
        <taxon>Sordariomycetes</taxon>
        <taxon>Xylariomycetidae</taxon>
        <taxon>Xylariales</taxon>
        <taxon>Microdochiaceae</taxon>
        <taxon>Microdochium</taxon>
    </lineage>
</organism>
<dbReference type="EMBL" id="JAGTJQ010000004">
    <property type="protein sequence ID" value="KAH7033120.1"/>
    <property type="molecule type" value="Genomic_DNA"/>
</dbReference>
<keyword evidence="2" id="KW-1185">Reference proteome</keyword>
<dbReference type="RefSeq" id="XP_046013952.1">
    <property type="nucleotide sequence ID" value="XM_046147779.1"/>
</dbReference>
<evidence type="ECO:0000313" key="2">
    <source>
        <dbReference type="Proteomes" id="UP000756346"/>
    </source>
</evidence>
<proteinExistence type="predicted"/>
<gene>
    <name evidence="1" type="ORF">B0I36DRAFT_105248</name>
</gene>
<dbReference type="AlphaFoldDB" id="A0A9P8Y6P1"/>
<accession>A0A9P8Y6P1</accession>
<protein>
    <submittedName>
        <fullName evidence="1">Uncharacterized protein</fullName>
    </submittedName>
</protein>
<dbReference type="Proteomes" id="UP000756346">
    <property type="component" value="Unassembled WGS sequence"/>
</dbReference>
<evidence type="ECO:0000313" key="1">
    <source>
        <dbReference type="EMBL" id="KAH7033120.1"/>
    </source>
</evidence>
<reference evidence="1" key="1">
    <citation type="journal article" date="2021" name="Nat. Commun.">
        <title>Genetic determinants of endophytism in the Arabidopsis root mycobiome.</title>
        <authorList>
            <person name="Mesny F."/>
            <person name="Miyauchi S."/>
            <person name="Thiergart T."/>
            <person name="Pickel B."/>
            <person name="Atanasova L."/>
            <person name="Karlsson M."/>
            <person name="Huettel B."/>
            <person name="Barry K.W."/>
            <person name="Haridas S."/>
            <person name="Chen C."/>
            <person name="Bauer D."/>
            <person name="Andreopoulos W."/>
            <person name="Pangilinan J."/>
            <person name="LaButti K."/>
            <person name="Riley R."/>
            <person name="Lipzen A."/>
            <person name="Clum A."/>
            <person name="Drula E."/>
            <person name="Henrissat B."/>
            <person name="Kohler A."/>
            <person name="Grigoriev I.V."/>
            <person name="Martin F.M."/>
            <person name="Hacquard S."/>
        </authorList>
    </citation>
    <scope>NUCLEOTIDE SEQUENCE</scope>
    <source>
        <strain evidence="1">MPI-CAGE-CH-0230</strain>
    </source>
</reference>
<sequence>MHTRAVYLISITSCFLFGRGYSWSFSQQQNIYTTSWTVEQSVVAVRALPLLPACFYVWEGVYGGETMFFLYTPRVGWFVSFNFFPIWNMAVKRDCQQLEATNTHTHTTLGRQQQQDGQPATINRKPLTREMLGTLVFS</sequence>
<comment type="caution">
    <text evidence="1">The sequence shown here is derived from an EMBL/GenBank/DDBJ whole genome shotgun (WGS) entry which is preliminary data.</text>
</comment>
<name>A0A9P8Y6P1_9PEZI</name>
<dbReference type="GeneID" id="70177325"/>